<evidence type="ECO:0000313" key="3">
    <source>
        <dbReference type="Proteomes" id="UP000219050"/>
    </source>
</evidence>
<feature type="domain" description="Thioredoxin-like fold" evidence="1">
    <location>
        <begin position="46"/>
        <end position="129"/>
    </location>
</feature>
<dbReference type="Gene3D" id="3.40.30.10">
    <property type="entry name" value="Glutaredoxin"/>
    <property type="match status" value="1"/>
</dbReference>
<protein>
    <submittedName>
        <fullName evidence="2">Thioredoxin</fullName>
    </submittedName>
</protein>
<name>A0A291M3H6_9RHOB</name>
<accession>A0A291M3H6</accession>
<dbReference type="RefSeq" id="WP_097374206.1">
    <property type="nucleotide sequence ID" value="NZ_CP021404.1"/>
</dbReference>
<evidence type="ECO:0000313" key="2">
    <source>
        <dbReference type="EMBL" id="ATI43407.1"/>
    </source>
</evidence>
<keyword evidence="3" id="KW-1185">Reference proteome</keyword>
<dbReference type="SUPFAM" id="SSF52833">
    <property type="entry name" value="Thioredoxin-like"/>
    <property type="match status" value="1"/>
</dbReference>
<evidence type="ECO:0000259" key="1">
    <source>
        <dbReference type="Pfam" id="PF13098"/>
    </source>
</evidence>
<organism evidence="2 3">
    <name type="scientific">Pacificitalea manganoxidans</name>
    <dbReference type="NCBI Taxonomy" id="1411902"/>
    <lineage>
        <taxon>Bacteria</taxon>
        <taxon>Pseudomonadati</taxon>
        <taxon>Pseudomonadota</taxon>
        <taxon>Alphaproteobacteria</taxon>
        <taxon>Rhodobacterales</taxon>
        <taxon>Paracoccaceae</taxon>
        <taxon>Pacificitalea</taxon>
    </lineage>
</organism>
<dbReference type="Pfam" id="PF13098">
    <property type="entry name" value="Thioredoxin_2"/>
    <property type="match status" value="1"/>
</dbReference>
<dbReference type="InterPro" id="IPR036249">
    <property type="entry name" value="Thioredoxin-like_sf"/>
</dbReference>
<dbReference type="KEGG" id="cmag:CBW24_10525"/>
<dbReference type="EMBL" id="CP021404">
    <property type="protein sequence ID" value="ATI43407.1"/>
    <property type="molecule type" value="Genomic_DNA"/>
</dbReference>
<dbReference type="AlphaFoldDB" id="A0A291M3H6"/>
<dbReference type="CDD" id="cd02951">
    <property type="entry name" value="SoxW"/>
    <property type="match status" value="1"/>
</dbReference>
<proteinExistence type="predicted"/>
<sequence>MGALTALMLTLPGTGALAEVGDDGLHDAPWIRETFKDLRDDLEEANAAGQRLALIFEQRGCIYCNKMHEEVFPVPEISQRLSEDFFVVQLNLHGATEVTDFDGETLTEKQMARKWGILFTPTMLFLPQAVPEDTPAPQAAVAQMPGAFGKWTTLNMLDWVLTEGYAGDEGFQAYHARMLQEQAPNGE</sequence>
<dbReference type="InterPro" id="IPR041737">
    <property type="entry name" value="SoxW"/>
</dbReference>
<gene>
    <name evidence="2" type="ORF">CBW24_10525</name>
</gene>
<reference evidence="2 3" key="1">
    <citation type="submission" date="2017-05" db="EMBL/GenBank/DDBJ databases">
        <title>Comparative genomic and metabolic analysis of manganese-oxidizing mechanisms in Celeribater manganoxidans DY25T: its adaption to the environment of polymetallic nodule.</title>
        <authorList>
            <person name="Wang X."/>
        </authorList>
    </citation>
    <scope>NUCLEOTIDE SEQUENCE [LARGE SCALE GENOMIC DNA]</scope>
    <source>
        <strain evidence="2 3">DY25</strain>
    </source>
</reference>
<dbReference type="InterPro" id="IPR012336">
    <property type="entry name" value="Thioredoxin-like_fold"/>
</dbReference>
<dbReference type="Proteomes" id="UP000219050">
    <property type="component" value="Chromosome"/>
</dbReference>
<dbReference type="OrthoDB" id="9811036at2"/>